<feature type="transmembrane region" description="Helical" evidence="16">
    <location>
        <begin position="918"/>
        <end position="939"/>
    </location>
</feature>
<proteinExistence type="inferred from homology"/>
<dbReference type="PRINTS" id="PR00119">
    <property type="entry name" value="CATATPASE"/>
</dbReference>
<dbReference type="InterPro" id="IPR023298">
    <property type="entry name" value="ATPase_P-typ_TM_dom_sf"/>
</dbReference>
<evidence type="ECO:0000313" key="18">
    <source>
        <dbReference type="EMBL" id="CEJ81668.1"/>
    </source>
</evidence>
<evidence type="ECO:0000256" key="11">
    <source>
        <dbReference type="ARBA" id="ARBA00022967"/>
    </source>
</evidence>
<dbReference type="GO" id="GO:0005388">
    <property type="term" value="F:P-type calcium transporter activity"/>
    <property type="evidence" value="ECO:0007669"/>
    <property type="project" value="UniProtKB-EC"/>
</dbReference>
<dbReference type="Gene3D" id="2.70.150.10">
    <property type="entry name" value="Calcium-transporting ATPase, cytoplasmic transduction domain A"/>
    <property type="match status" value="1"/>
</dbReference>
<dbReference type="SUPFAM" id="SSF81660">
    <property type="entry name" value="Metal cation-transporting ATPase, ATP-binding domain N"/>
    <property type="match status" value="1"/>
</dbReference>
<dbReference type="InterPro" id="IPR008250">
    <property type="entry name" value="ATPase_P-typ_transduc_dom_A_sf"/>
</dbReference>
<keyword evidence="6 16" id="KW-0547">Nucleotide-binding</keyword>
<keyword evidence="8 16" id="KW-0067">ATP-binding</keyword>
<dbReference type="FunFam" id="1.20.1110.10:FF:000037">
    <property type="entry name" value="Calcium-transporting ATPase, putative"/>
    <property type="match status" value="1"/>
</dbReference>
<keyword evidence="19" id="KW-1185">Reference proteome</keyword>
<evidence type="ECO:0000256" key="1">
    <source>
        <dbReference type="ARBA" id="ARBA00004326"/>
    </source>
</evidence>
<feature type="transmembrane region" description="Helical" evidence="16">
    <location>
        <begin position="959"/>
        <end position="977"/>
    </location>
</feature>
<dbReference type="InterPro" id="IPR044492">
    <property type="entry name" value="P_typ_ATPase_HD_dom"/>
</dbReference>
<accession>A0A0A1SMW5</accession>
<dbReference type="InterPro" id="IPR023299">
    <property type="entry name" value="ATPase_P-typ_cyto_dom_N"/>
</dbReference>
<comment type="similarity">
    <text evidence="15 16">Belongs to the cation transport ATPase (P-type) (TC 3.A.3) family.</text>
</comment>
<evidence type="ECO:0000256" key="15">
    <source>
        <dbReference type="ARBA" id="ARBA00038148"/>
    </source>
</evidence>
<dbReference type="SUPFAM" id="SSF81653">
    <property type="entry name" value="Calcium ATPase, transduction domain A"/>
    <property type="match status" value="1"/>
</dbReference>
<dbReference type="SMART" id="SM00831">
    <property type="entry name" value="Cation_ATPase_N"/>
    <property type="match status" value="1"/>
</dbReference>
<dbReference type="Pfam" id="PF00122">
    <property type="entry name" value="E1-E2_ATPase"/>
    <property type="match status" value="1"/>
</dbReference>
<dbReference type="Pfam" id="PF00690">
    <property type="entry name" value="Cation_ATPase_N"/>
    <property type="match status" value="1"/>
</dbReference>
<dbReference type="InterPro" id="IPR059000">
    <property type="entry name" value="ATPase_P-type_domA"/>
</dbReference>
<sequence length="997" mass="108133">MEDAFTRPVNKVLAEFSVDQRAGLTDAQVTEQRNKHGRNSIPEDPPTPLWELILEQFKDQLVIILLGSAAVSFVLALLEDEGGWSAFVDPAVILTILILNAVVGVSQESSAEKAIAALQEYSANEANVIRNNGHVSRIKAEELVPGDIISVSVGDRIPADCRVVAIDSNSFNVDQAVLTGESESVGKDASAVVKDDKAVLQDQTNMLFSGTTVVTGHARAVVVLTGSNTAIGDIHESITAQISEPTPLKQKLDDFGDSLAKVITVICVLVWLINIPNFNDPSHGSWTKGAIYYLKIAVSLGVAAIPEGLAVVITTCLALGTRKMAAKNAVVRSLPSVETLGSCSVICSDKTGTLTTNNMSVNKILHLDALGNGLAELEVEGTTFSPKGAIKRNGKTVEDITEESDTIRQMIEVAAICNDSHLAYDEKTATYSSVGEPTEGALRVLVEKAGPCAPEGTDADDCTHYASAQYEEDLPRLATFEFSRDRKSMSVLVQNGKAKKLLVKGAPETILDRCTHALVGADGKRIALNKKLSDVLLKEVVGYGNRGLRIIALASIDDVSKNPLVKTAKSTEEYAQLEQNMTFLGFVAMLDPPREEVPGSIRQCKEAGIRVIVITGDNRNTAESICRQIGVFGHDEDLTGKSYTGREFDNLSPSEQLEAAKRASLFSRVEPGHKSRLVDLLQSMGEVVAMTGDGVNDAPALKKADIGVAMGSGTDVSKLAADMVLADSNFATIEVAIEEGRAIYNNTQQFIRYLISSNIGEVVSIFLTAALGMPEALIPVQLLWVNLVTDGLPATALSFNPPDHDIMKRQPRKRDEKLIGGWLFFRYLMIGTYVGLATVAGYAWWFMFYENGPQITFSQLSRFHHCSTEFPQIGCQMFSNDMAKSASTVSLSILVVIEMFNAMNALSSSESLLTLPLWENMMLVYAIALSMALHFALLYTPVLQSLFAILPLNWIEWKAVIIISAPVVVLDEVLKLIERQFFMQKISEDAQTTKKKI</sequence>
<protein>
    <recommendedName>
        <fullName evidence="16">Calcium-transporting ATPase</fullName>
        <ecNumber evidence="16">7.2.2.10</ecNumber>
    </recommendedName>
</protein>
<dbReference type="InterPro" id="IPR005782">
    <property type="entry name" value="P-type_ATPase_IIA"/>
</dbReference>
<keyword evidence="5 16" id="KW-0812">Transmembrane</keyword>
<feature type="transmembrane region" description="Helical" evidence="16">
    <location>
        <begin position="84"/>
        <end position="103"/>
    </location>
</feature>
<evidence type="ECO:0000256" key="9">
    <source>
        <dbReference type="ARBA" id="ARBA00022842"/>
    </source>
</evidence>
<evidence type="ECO:0000256" key="7">
    <source>
        <dbReference type="ARBA" id="ARBA00022837"/>
    </source>
</evidence>
<feature type="domain" description="Cation-transporting P-type ATPase N-terminal" evidence="17">
    <location>
        <begin position="3"/>
        <end position="77"/>
    </location>
</feature>
<keyword evidence="7 16" id="KW-0106">Calcium</keyword>
<dbReference type="InterPro" id="IPR001757">
    <property type="entry name" value="P_typ_ATPase"/>
</dbReference>
<evidence type="ECO:0000256" key="12">
    <source>
        <dbReference type="ARBA" id="ARBA00022989"/>
    </source>
</evidence>
<dbReference type="SFLD" id="SFLDG00002">
    <property type="entry name" value="C1.7:_P-type_atpase_like"/>
    <property type="match status" value="1"/>
</dbReference>
<dbReference type="OrthoDB" id="3352408at2759"/>
<feature type="transmembrane region" description="Helical" evidence="16">
    <location>
        <begin position="886"/>
        <end position="906"/>
    </location>
</feature>
<dbReference type="SFLD" id="SFLDS00003">
    <property type="entry name" value="Haloacid_Dehalogenase"/>
    <property type="match status" value="1"/>
</dbReference>
<keyword evidence="12 16" id="KW-1133">Transmembrane helix</keyword>
<feature type="transmembrane region" description="Helical" evidence="16">
    <location>
        <begin position="290"/>
        <end position="319"/>
    </location>
</feature>
<organism evidence="18 19">
    <name type="scientific">[Torrubiella] hemipterigena</name>
    <dbReference type="NCBI Taxonomy" id="1531966"/>
    <lineage>
        <taxon>Eukaryota</taxon>
        <taxon>Fungi</taxon>
        <taxon>Dikarya</taxon>
        <taxon>Ascomycota</taxon>
        <taxon>Pezizomycotina</taxon>
        <taxon>Sordariomycetes</taxon>
        <taxon>Hypocreomycetidae</taxon>
        <taxon>Hypocreales</taxon>
        <taxon>Clavicipitaceae</taxon>
        <taxon>Clavicipitaceae incertae sedis</taxon>
        <taxon>'Torrubiella' clade</taxon>
    </lineage>
</organism>
<dbReference type="FunFam" id="3.40.1110.10:FF:000003">
    <property type="entry name" value="Calcium-transporting ATPase"/>
    <property type="match status" value="1"/>
</dbReference>
<keyword evidence="11" id="KW-1278">Translocase</keyword>
<dbReference type="SUPFAM" id="SSF81665">
    <property type="entry name" value="Calcium ATPase, transmembrane domain M"/>
    <property type="match status" value="1"/>
</dbReference>
<comment type="catalytic activity">
    <reaction evidence="16">
        <text>Ca(2+)(in) + ATP + H2O = Ca(2+)(out) + ADP + phosphate + H(+)</text>
        <dbReference type="Rhea" id="RHEA:18105"/>
        <dbReference type="ChEBI" id="CHEBI:15377"/>
        <dbReference type="ChEBI" id="CHEBI:15378"/>
        <dbReference type="ChEBI" id="CHEBI:29108"/>
        <dbReference type="ChEBI" id="CHEBI:30616"/>
        <dbReference type="ChEBI" id="CHEBI:43474"/>
        <dbReference type="ChEBI" id="CHEBI:456216"/>
        <dbReference type="EC" id="7.2.2.10"/>
    </reaction>
</comment>
<dbReference type="NCBIfam" id="TIGR01116">
    <property type="entry name" value="ATPase-IIA1_Ca"/>
    <property type="match status" value="1"/>
</dbReference>
<evidence type="ECO:0000256" key="14">
    <source>
        <dbReference type="ARBA" id="ARBA00023136"/>
    </source>
</evidence>
<dbReference type="STRING" id="1531966.A0A0A1SMW5"/>
<evidence type="ECO:0000256" key="2">
    <source>
        <dbReference type="ARBA" id="ARBA00022448"/>
    </source>
</evidence>
<evidence type="ECO:0000256" key="16">
    <source>
        <dbReference type="RuleBase" id="RU361146"/>
    </source>
</evidence>
<gene>
    <name evidence="18" type="ORF">VHEMI01786</name>
</gene>
<dbReference type="SUPFAM" id="SSF56784">
    <property type="entry name" value="HAD-like"/>
    <property type="match status" value="1"/>
</dbReference>
<keyword evidence="14 16" id="KW-0472">Membrane</keyword>
<dbReference type="Pfam" id="PF00689">
    <property type="entry name" value="Cation_ATPase_C"/>
    <property type="match status" value="1"/>
</dbReference>
<dbReference type="InterPro" id="IPR018303">
    <property type="entry name" value="ATPase_P-typ_P_site"/>
</dbReference>
<dbReference type="InterPro" id="IPR004014">
    <property type="entry name" value="ATPase_P-typ_cation-transptr_N"/>
</dbReference>
<dbReference type="Gene3D" id="3.40.50.1000">
    <property type="entry name" value="HAD superfamily/HAD-like"/>
    <property type="match status" value="1"/>
</dbReference>
<keyword evidence="2 16" id="KW-0813">Transport</keyword>
<evidence type="ECO:0000256" key="5">
    <source>
        <dbReference type="ARBA" id="ARBA00022692"/>
    </source>
</evidence>
<evidence type="ECO:0000256" key="4">
    <source>
        <dbReference type="ARBA" id="ARBA00022568"/>
    </source>
</evidence>
<name>A0A0A1SMW5_9HYPO</name>
<dbReference type="PROSITE" id="PS00154">
    <property type="entry name" value="ATPASE_E1_E2"/>
    <property type="match status" value="1"/>
</dbReference>
<evidence type="ECO:0000256" key="10">
    <source>
        <dbReference type="ARBA" id="ARBA00022951"/>
    </source>
</evidence>
<feature type="transmembrane region" description="Helical" evidence="16">
    <location>
        <begin position="61"/>
        <end position="78"/>
    </location>
</feature>
<evidence type="ECO:0000256" key="3">
    <source>
        <dbReference type="ARBA" id="ARBA00022553"/>
    </source>
</evidence>
<dbReference type="FunFam" id="1.20.1110.10:FF:000065">
    <property type="entry name" value="Sarcoplasmic/endoplasmic reticulum calcium ATPase 1"/>
    <property type="match status" value="1"/>
</dbReference>
<dbReference type="CDD" id="cd02083">
    <property type="entry name" value="P-type_ATPase_SERCA"/>
    <property type="match status" value="1"/>
</dbReference>
<comment type="function">
    <text evidence="16">Catalyzes the hydrolysis of ATP coupled with the transport of calcium.</text>
</comment>
<dbReference type="AlphaFoldDB" id="A0A0A1SMW5"/>
<dbReference type="FunFam" id="2.70.150.10:FF:000014">
    <property type="entry name" value="Calcium-transporting ATPase, putative"/>
    <property type="match status" value="1"/>
</dbReference>
<feature type="transmembrane region" description="Helical" evidence="16">
    <location>
        <begin position="750"/>
        <end position="771"/>
    </location>
</feature>
<evidence type="ECO:0000256" key="8">
    <source>
        <dbReference type="ARBA" id="ARBA00022840"/>
    </source>
</evidence>
<feature type="transmembrane region" description="Helical" evidence="16">
    <location>
        <begin position="259"/>
        <end position="278"/>
    </location>
</feature>
<keyword evidence="3" id="KW-0597">Phosphoprotein</keyword>
<dbReference type="GO" id="GO:0005524">
    <property type="term" value="F:ATP binding"/>
    <property type="evidence" value="ECO:0007669"/>
    <property type="project" value="UniProtKB-KW"/>
</dbReference>
<evidence type="ECO:0000256" key="13">
    <source>
        <dbReference type="ARBA" id="ARBA00023065"/>
    </source>
</evidence>
<keyword evidence="4 16" id="KW-0109">Calcium transport</keyword>
<dbReference type="SFLD" id="SFLDF00027">
    <property type="entry name" value="p-type_atpase"/>
    <property type="match status" value="1"/>
</dbReference>
<comment type="subcellular location">
    <subcellularLocation>
        <location evidence="16">Membrane</location>
        <topology evidence="16">Multi-pass membrane protein</topology>
    </subcellularLocation>
    <subcellularLocation>
        <location evidence="1">Sarcoplasmic reticulum membrane</location>
        <topology evidence="1">Multi-pass membrane protein</topology>
    </subcellularLocation>
</comment>
<keyword evidence="13 16" id="KW-0406">Ion transport</keyword>
<dbReference type="EC" id="7.2.2.10" evidence="16"/>
<keyword evidence="10" id="KW-0703">Sarcoplasmic reticulum</keyword>
<feature type="transmembrane region" description="Helical" evidence="16">
    <location>
        <begin position="823"/>
        <end position="845"/>
    </location>
</feature>
<evidence type="ECO:0000259" key="17">
    <source>
        <dbReference type="SMART" id="SM00831"/>
    </source>
</evidence>
<dbReference type="Pfam" id="PF08282">
    <property type="entry name" value="Hydrolase_3"/>
    <property type="match status" value="1"/>
</dbReference>
<dbReference type="InterPro" id="IPR036412">
    <property type="entry name" value="HAD-like_sf"/>
</dbReference>
<dbReference type="Gene3D" id="3.40.1110.10">
    <property type="entry name" value="Calcium-transporting ATPase, cytoplasmic domain N"/>
    <property type="match status" value="1"/>
</dbReference>
<dbReference type="InterPro" id="IPR023214">
    <property type="entry name" value="HAD_sf"/>
</dbReference>
<dbReference type="PRINTS" id="PR00121">
    <property type="entry name" value="NAKATPASE"/>
</dbReference>
<dbReference type="GO" id="GO:0016887">
    <property type="term" value="F:ATP hydrolysis activity"/>
    <property type="evidence" value="ECO:0007669"/>
    <property type="project" value="InterPro"/>
</dbReference>
<evidence type="ECO:0000313" key="19">
    <source>
        <dbReference type="Proteomes" id="UP000039046"/>
    </source>
</evidence>
<reference evidence="18 19" key="1">
    <citation type="journal article" date="2015" name="Genome Announc.">
        <title>Draft Genome Sequence and Gene Annotation of the Entomopathogenic Fungus Verticillium hemipterigenum.</title>
        <authorList>
            <person name="Horn F."/>
            <person name="Habel A."/>
            <person name="Scharf D.H."/>
            <person name="Dworschak J."/>
            <person name="Brakhage A.A."/>
            <person name="Guthke R."/>
            <person name="Hertweck C."/>
            <person name="Linde J."/>
        </authorList>
    </citation>
    <scope>NUCLEOTIDE SEQUENCE [LARGE SCALE GENOMIC DNA]</scope>
</reference>
<dbReference type="GO" id="GO:0016020">
    <property type="term" value="C:membrane"/>
    <property type="evidence" value="ECO:0007669"/>
    <property type="project" value="UniProtKB-SubCell"/>
</dbReference>
<feature type="transmembrane region" description="Helical" evidence="16">
    <location>
        <begin position="783"/>
        <end position="802"/>
    </location>
</feature>
<dbReference type="InterPro" id="IPR006068">
    <property type="entry name" value="ATPase_P-typ_cation-transptr_C"/>
</dbReference>
<dbReference type="NCBIfam" id="TIGR01494">
    <property type="entry name" value="ATPase_P-type"/>
    <property type="match status" value="2"/>
</dbReference>
<dbReference type="Pfam" id="PF13246">
    <property type="entry name" value="Cation_ATPase"/>
    <property type="match status" value="1"/>
</dbReference>
<keyword evidence="9" id="KW-0460">Magnesium</keyword>
<dbReference type="HOGENOM" id="CLU_002360_3_2_1"/>
<dbReference type="FunFam" id="3.40.50.1000:FF:000005">
    <property type="entry name" value="Calcium-transporting ATPase 1"/>
    <property type="match status" value="1"/>
</dbReference>
<dbReference type="PANTHER" id="PTHR42861">
    <property type="entry name" value="CALCIUM-TRANSPORTING ATPASE"/>
    <property type="match status" value="1"/>
</dbReference>
<dbReference type="EMBL" id="CDHN01000001">
    <property type="protein sequence ID" value="CEJ81668.1"/>
    <property type="molecule type" value="Genomic_DNA"/>
</dbReference>
<dbReference type="Proteomes" id="UP000039046">
    <property type="component" value="Unassembled WGS sequence"/>
</dbReference>
<evidence type="ECO:0000256" key="6">
    <source>
        <dbReference type="ARBA" id="ARBA00022741"/>
    </source>
</evidence>
<dbReference type="Gene3D" id="1.20.1110.10">
    <property type="entry name" value="Calcium-transporting ATPase, transmembrane domain"/>
    <property type="match status" value="1"/>
</dbReference>